<evidence type="ECO:0000313" key="7">
    <source>
        <dbReference type="Proteomes" id="UP000292702"/>
    </source>
</evidence>
<dbReference type="CDD" id="cd02440">
    <property type="entry name" value="AdoMet_MTases"/>
    <property type="match status" value="1"/>
</dbReference>
<keyword evidence="2" id="KW-0808">Transferase</keyword>
<dbReference type="PANTHER" id="PTHR43712">
    <property type="entry name" value="PUTATIVE (AFU_ORTHOLOGUE AFUA_4G14580)-RELATED"/>
    <property type="match status" value="1"/>
</dbReference>
<keyword evidence="1" id="KW-0489">Methyltransferase</keyword>
<feature type="domain" description="O-methyltransferase dimerisation" evidence="5">
    <location>
        <begin position="84"/>
        <end position="156"/>
    </location>
</feature>
<dbReference type="Proteomes" id="UP000292702">
    <property type="component" value="Unassembled WGS sequence"/>
</dbReference>
<dbReference type="AlphaFoldDB" id="A0A4R0RJW7"/>
<dbReference type="OrthoDB" id="2410195at2759"/>
<dbReference type="InterPro" id="IPR029063">
    <property type="entry name" value="SAM-dependent_MTases_sf"/>
</dbReference>
<evidence type="ECO:0000256" key="2">
    <source>
        <dbReference type="ARBA" id="ARBA00022679"/>
    </source>
</evidence>
<accession>A0A4R0RJW7</accession>
<dbReference type="PROSITE" id="PS51683">
    <property type="entry name" value="SAM_OMT_II"/>
    <property type="match status" value="1"/>
</dbReference>
<dbReference type="GO" id="GO:0008171">
    <property type="term" value="F:O-methyltransferase activity"/>
    <property type="evidence" value="ECO:0007669"/>
    <property type="project" value="InterPro"/>
</dbReference>
<evidence type="ECO:0000256" key="3">
    <source>
        <dbReference type="ARBA" id="ARBA00022691"/>
    </source>
</evidence>
<dbReference type="Gene3D" id="1.10.10.10">
    <property type="entry name" value="Winged helix-like DNA-binding domain superfamily/Winged helix DNA-binding domain"/>
    <property type="match status" value="1"/>
</dbReference>
<dbReference type="PANTHER" id="PTHR43712:SF2">
    <property type="entry name" value="O-METHYLTRANSFERASE CICE"/>
    <property type="match status" value="1"/>
</dbReference>
<name>A0A4R0RJW7_9APHY</name>
<dbReference type="InterPro" id="IPR012967">
    <property type="entry name" value="COMT_dimerisation"/>
</dbReference>
<dbReference type="InterPro" id="IPR036388">
    <property type="entry name" value="WH-like_DNA-bd_sf"/>
</dbReference>
<proteinExistence type="predicted"/>
<dbReference type="InterPro" id="IPR001077">
    <property type="entry name" value="COMT_C"/>
</dbReference>
<dbReference type="Pfam" id="PF08100">
    <property type="entry name" value="Dimerisation"/>
    <property type="match status" value="1"/>
</dbReference>
<comment type="caution">
    <text evidence="6">The sequence shown here is derived from an EMBL/GenBank/DDBJ whole genome shotgun (WGS) entry which is preliminary data.</text>
</comment>
<organism evidence="6 7">
    <name type="scientific">Steccherinum ochraceum</name>
    <dbReference type="NCBI Taxonomy" id="92696"/>
    <lineage>
        <taxon>Eukaryota</taxon>
        <taxon>Fungi</taxon>
        <taxon>Dikarya</taxon>
        <taxon>Basidiomycota</taxon>
        <taxon>Agaricomycotina</taxon>
        <taxon>Agaricomycetes</taxon>
        <taxon>Polyporales</taxon>
        <taxon>Steccherinaceae</taxon>
        <taxon>Steccherinum</taxon>
    </lineage>
</organism>
<dbReference type="GO" id="GO:0032259">
    <property type="term" value="P:methylation"/>
    <property type="evidence" value="ECO:0007669"/>
    <property type="project" value="UniProtKB-KW"/>
</dbReference>
<evidence type="ECO:0000313" key="6">
    <source>
        <dbReference type="EMBL" id="TCD67183.1"/>
    </source>
</evidence>
<dbReference type="GO" id="GO:0046983">
    <property type="term" value="F:protein dimerization activity"/>
    <property type="evidence" value="ECO:0007669"/>
    <property type="project" value="InterPro"/>
</dbReference>
<gene>
    <name evidence="6" type="ORF">EIP91_000409</name>
</gene>
<protein>
    <submittedName>
        <fullName evidence="6">Uncharacterized protein</fullName>
    </submittedName>
</protein>
<dbReference type="SUPFAM" id="SSF53335">
    <property type="entry name" value="S-adenosyl-L-methionine-dependent methyltransferases"/>
    <property type="match status" value="1"/>
</dbReference>
<keyword evidence="3" id="KW-0949">S-adenosyl-L-methionine</keyword>
<dbReference type="EMBL" id="RWJN01000107">
    <property type="protein sequence ID" value="TCD67183.1"/>
    <property type="molecule type" value="Genomic_DNA"/>
</dbReference>
<dbReference type="SUPFAM" id="SSF46785">
    <property type="entry name" value="Winged helix' DNA-binding domain"/>
    <property type="match status" value="1"/>
</dbReference>
<evidence type="ECO:0000259" key="4">
    <source>
        <dbReference type="Pfam" id="PF00891"/>
    </source>
</evidence>
<feature type="domain" description="O-methyltransferase C-terminal" evidence="4">
    <location>
        <begin position="180"/>
        <end position="426"/>
    </location>
</feature>
<evidence type="ECO:0000256" key="1">
    <source>
        <dbReference type="ARBA" id="ARBA00022603"/>
    </source>
</evidence>
<dbReference type="InterPro" id="IPR016461">
    <property type="entry name" value="COMT-like"/>
</dbReference>
<keyword evidence="7" id="KW-1185">Reference proteome</keyword>
<dbReference type="InterPro" id="IPR036390">
    <property type="entry name" value="WH_DNA-bd_sf"/>
</dbReference>
<sequence>MSSTLDALVSLISSSVAEYTEQLTNAQLPLPDLNSPSPPVTRTGLSEEARLKAARSVKIIEAACAQLVATVADPGNVILTKSTAYEKSACLQVAIDYKIADLLLQKPDGVHVTTLAEATNIEEDKLSRILRLLATTHVFTEVRPNVFANNRLSIELTSSANVGPVVDIVSTGEQLKAAGYLNDYLRDPSQGLPFKRLYGQSIMEYFTDPKNLARRQIWGKGIASWIDPAGQDAMHKAFPWSERLSASKPLTICDIGAGNGHVTLDLLKDFESKPIQAIVQDLPPVLEMAKGFWEENYPRGIKDNKVKFVPINFFEDSPAEGADYYYMRFCLHNWSDELFVKIVGNVAQSMKKSGPECRFLIHDITLDHPVSDPESPPRYDEAPAPLLSNFGASRYREYAGDLNMMILLDSKERSVKQMQALWSQAGLAFERLYPAGDASIIELKLA</sequence>
<reference evidence="6 7" key="1">
    <citation type="submission" date="2018-11" db="EMBL/GenBank/DDBJ databases">
        <title>Genome assembly of Steccherinum ochraceum LE-BIN_3174, the white-rot fungus of the Steccherinaceae family (The Residual Polyporoid clade, Polyporales, Basidiomycota).</title>
        <authorList>
            <person name="Fedorova T.V."/>
            <person name="Glazunova O.A."/>
            <person name="Landesman E.O."/>
            <person name="Moiseenko K.V."/>
            <person name="Psurtseva N.V."/>
            <person name="Savinova O.S."/>
            <person name="Shakhova N.V."/>
            <person name="Tyazhelova T.V."/>
            <person name="Vasina D.V."/>
        </authorList>
    </citation>
    <scope>NUCLEOTIDE SEQUENCE [LARGE SCALE GENOMIC DNA]</scope>
    <source>
        <strain evidence="6 7">LE-BIN_3174</strain>
    </source>
</reference>
<dbReference type="Pfam" id="PF00891">
    <property type="entry name" value="Methyltransf_2"/>
    <property type="match status" value="1"/>
</dbReference>
<evidence type="ECO:0000259" key="5">
    <source>
        <dbReference type="Pfam" id="PF08100"/>
    </source>
</evidence>
<dbReference type="Gene3D" id="3.40.50.150">
    <property type="entry name" value="Vaccinia Virus protein VP39"/>
    <property type="match status" value="1"/>
</dbReference>